<evidence type="ECO:0000313" key="5">
    <source>
        <dbReference type="Proteomes" id="UP000318693"/>
    </source>
</evidence>
<dbReference type="Pfam" id="PF20059">
    <property type="entry name" value="DUF6458"/>
    <property type="match status" value="1"/>
</dbReference>
<name>A0A552WWX1_9MICO</name>
<accession>A0A552WWX1</accession>
<gene>
    <name evidence="4" type="ORF">FJ693_02170</name>
</gene>
<dbReference type="RefSeq" id="WP_143416892.1">
    <property type="nucleotide sequence ID" value="NZ_VJXR01000003.1"/>
</dbReference>
<feature type="domain" description="DUF6458" evidence="3">
    <location>
        <begin position="1"/>
        <end position="59"/>
    </location>
</feature>
<keyword evidence="2" id="KW-0812">Transmembrane</keyword>
<dbReference type="EMBL" id="VJXR01000003">
    <property type="protein sequence ID" value="TRW47320.1"/>
    <property type="molecule type" value="Genomic_DNA"/>
</dbReference>
<keyword evidence="2" id="KW-0472">Membrane</keyword>
<dbReference type="AlphaFoldDB" id="A0A552WWX1"/>
<comment type="caution">
    <text evidence="4">The sequence shown here is derived from an EMBL/GenBank/DDBJ whole genome shotgun (WGS) entry which is preliminary data.</text>
</comment>
<feature type="region of interest" description="Disordered" evidence="1">
    <location>
        <begin position="58"/>
        <end position="78"/>
    </location>
</feature>
<keyword evidence="2" id="KW-1133">Transmembrane helix</keyword>
<evidence type="ECO:0000256" key="1">
    <source>
        <dbReference type="SAM" id="MobiDB-lite"/>
    </source>
</evidence>
<sequence length="78" mass="8284">MGIGGGIFLIVVGAILAFAVSDVIEGVDLTMIGYICMGAGVIALVIALVMNRQRTNTSHTEYVERRDDRHVHGPDGTV</sequence>
<organism evidence="4 5">
    <name type="scientific">Georgenia yuyongxinii</name>
    <dbReference type="NCBI Taxonomy" id="2589797"/>
    <lineage>
        <taxon>Bacteria</taxon>
        <taxon>Bacillati</taxon>
        <taxon>Actinomycetota</taxon>
        <taxon>Actinomycetes</taxon>
        <taxon>Micrococcales</taxon>
        <taxon>Bogoriellaceae</taxon>
        <taxon>Georgenia</taxon>
    </lineage>
</organism>
<evidence type="ECO:0000313" key="4">
    <source>
        <dbReference type="EMBL" id="TRW47320.1"/>
    </source>
</evidence>
<dbReference type="Proteomes" id="UP000318693">
    <property type="component" value="Unassembled WGS sequence"/>
</dbReference>
<reference evidence="4 5" key="1">
    <citation type="submission" date="2019-07" db="EMBL/GenBank/DDBJ databases">
        <title>Georgenia wutianyii sp. nov. and Georgenia *** sp. nov. isolated from plateau pika (Ochotona curzoniae) in the Qinghai-Tibet plateau of China.</title>
        <authorList>
            <person name="Tian Z."/>
        </authorList>
    </citation>
    <scope>NUCLEOTIDE SEQUENCE [LARGE SCALE GENOMIC DNA]</scope>
    <source>
        <strain evidence="4 5">Z446</strain>
    </source>
</reference>
<proteinExistence type="predicted"/>
<feature type="compositionally biased region" description="Basic and acidic residues" evidence="1">
    <location>
        <begin position="61"/>
        <end position="78"/>
    </location>
</feature>
<dbReference type="InterPro" id="IPR045597">
    <property type="entry name" value="DUF6458"/>
</dbReference>
<protein>
    <recommendedName>
        <fullName evidence="3">DUF6458 domain-containing protein</fullName>
    </recommendedName>
</protein>
<evidence type="ECO:0000256" key="2">
    <source>
        <dbReference type="SAM" id="Phobius"/>
    </source>
</evidence>
<feature type="transmembrane region" description="Helical" evidence="2">
    <location>
        <begin position="31"/>
        <end position="50"/>
    </location>
</feature>
<keyword evidence="5" id="KW-1185">Reference proteome</keyword>
<evidence type="ECO:0000259" key="3">
    <source>
        <dbReference type="Pfam" id="PF20059"/>
    </source>
</evidence>